<reference evidence="1" key="2">
    <citation type="submission" date="2020-02" db="EMBL/GenBank/DDBJ databases">
        <title>Using affinity propagation clustering for identifying bacterial clades and subclades with whole-genome sequences of Francisella tularensis.</title>
        <authorList>
            <person name="Homeier-Bachmann T."/>
            <person name="Abdel-Glil M.Y."/>
            <person name="Hackbart A."/>
            <person name="Hotzel H."/>
            <person name="Tomaso H."/>
        </authorList>
    </citation>
    <scope>NUCLEOTIDE SEQUENCE</scope>
    <source>
        <strain evidence="1">15T0085</strain>
    </source>
</reference>
<sequence length="123" mass="14607">MSRRYCVIKENQKMRTLLSIIKSNYNSDNKDSLQEVNLEHVLNRIFDQDIKVLVKNAWKDLEIIAGQEIRLLENNCKKNFINRLYKKTKDMNFIVKTELNDDTAVINFNSTSNLKLEHKYINI</sequence>
<evidence type="ECO:0000313" key="1">
    <source>
        <dbReference type="EMBL" id="NDS67862.1"/>
    </source>
</evidence>
<organism evidence="1">
    <name type="scientific">Francisella tularensis subsp. holarctica</name>
    <dbReference type="NCBI Taxonomy" id="119857"/>
    <lineage>
        <taxon>Bacteria</taxon>
        <taxon>Pseudomonadati</taxon>
        <taxon>Pseudomonadota</taxon>
        <taxon>Gammaproteobacteria</taxon>
        <taxon>Thiotrichales</taxon>
        <taxon>Francisellaceae</taxon>
        <taxon>Francisella</taxon>
    </lineage>
</organism>
<dbReference type="HOGENOM" id="CLU_163255_0_0_6"/>
<dbReference type="RefSeq" id="WP_003026059.1">
    <property type="nucleotide sequence ID" value="NZ_CP009693.1"/>
</dbReference>
<dbReference type="KEGG" id="ftv:CH67_1587"/>
<reference evidence="1" key="1">
    <citation type="submission" date="2019-08" db="EMBL/GenBank/DDBJ databases">
        <authorList>
            <person name="Busch A."/>
        </authorList>
    </citation>
    <scope>NUCLEOTIDE SEQUENCE</scope>
    <source>
        <strain evidence="1">15T0085</strain>
    </source>
</reference>
<comment type="caution">
    <text evidence="1">The sequence shown here is derived from an EMBL/GenBank/DDBJ whole genome shotgun (WGS) entry which is preliminary data.</text>
</comment>
<gene>
    <name evidence="1" type="ORF">FWI86_01760</name>
</gene>
<dbReference type="EMBL" id="JAAGJP010000007">
    <property type="protein sequence ID" value="NDS67862.1"/>
    <property type="molecule type" value="Genomic_DNA"/>
</dbReference>
<dbReference type="KEGG" id="ftz:CH68_1318"/>
<dbReference type="AlphaFoldDB" id="A0A0B3VRV0"/>
<name>A0A0B3VRV0_FRATU</name>
<proteinExistence type="predicted"/>
<dbReference type="KEGG" id="ftc:DA46_1560"/>
<protein>
    <submittedName>
        <fullName evidence="1">Normocyte binding protein 2b</fullName>
    </submittedName>
</protein>
<accession>A0A0B3VRV0</accession>